<evidence type="ECO:0000256" key="1">
    <source>
        <dbReference type="PIRSR" id="PIRSR017388-1"/>
    </source>
</evidence>
<dbReference type="Gene3D" id="3.40.50.1820">
    <property type="entry name" value="alpha/beta hydrolase"/>
    <property type="match status" value="1"/>
</dbReference>
<proteinExistence type="predicted"/>
<name>A0A0R2D0K1_9LACO</name>
<dbReference type="PIRSF" id="PIRSF017388">
    <property type="entry name" value="Esterase_lipase"/>
    <property type="match status" value="1"/>
</dbReference>
<dbReference type="InterPro" id="IPR051044">
    <property type="entry name" value="MAG_DAG_Lipase"/>
</dbReference>
<feature type="active site" description="Charge relay system" evidence="1">
    <location>
        <position position="194"/>
    </location>
</feature>
<feature type="active site" description="Nucleophile" evidence="1">
    <location>
        <position position="94"/>
    </location>
</feature>
<organism evidence="3 4">
    <name type="scientific">Lentilactobacillus senioris DSM 24302 = JCM 17472</name>
    <dbReference type="NCBI Taxonomy" id="1423802"/>
    <lineage>
        <taxon>Bacteria</taxon>
        <taxon>Bacillati</taxon>
        <taxon>Bacillota</taxon>
        <taxon>Bacilli</taxon>
        <taxon>Lactobacillales</taxon>
        <taxon>Lactobacillaceae</taxon>
        <taxon>Lentilactobacillus</taxon>
    </lineage>
</organism>
<feature type="domain" description="Serine aminopeptidase S33" evidence="2">
    <location>
        <begin position="17"/>
        <end position="222"/>
    </location>
</feature>
<evidence type="ECO:0000259" key="2">
    <source>
        <dbReference type="Pfam" id="PF12146"/>
    </source>
</evidence>
<dbReference type="PATRIC" id="fig|1423802.4.peg.198"/>
<dbReference type="Pfam" id="PF12146">
    <property type="entry name" value="Hydrolase_4"/>
    <property type="match status" value="1"/>
</dbReference>
<dbReference type="GO" id="GO:0052689">
    <property type="term" value="F:carboxylic ester hydrolase activity"/>
    <property type="evidence" value="ECO:0007669"/>
    <property type="project" value="InterPro"/>
</dbReference>
<dbReference type="RefSeq" id="WP_056978107.1">
    <property type="nucleotide sequence ID" value="NZ_AYZR01000008.1"/>
</dbReference>
<reference evidence="3 4" key="1">
    <citation type="journal article" date="2015" name="Genome Announc.">
        <title>Expanding the biotechnology potential of lactobacilli through comparative genomics of 213 strains and associated genera.</title>
        <authorList>
            <person name="Sun Z."/>
            <person name="Harris H.M."/>
            <person name="McCann A."/>
            <person name="Guo C."/>
            <person name="Argimon S."/>
            <person name="Zhang W."/>
            <person name="Yang X."/>
            <person name="Jeffery I.B."/>
            <person name="Cooney J.C."/>
            <person name="Kagawa T.F."/>
            <person name="Liu W."/>
            <person name="Song Y."/>
            <person name="Salvetti E."/>
            <person name="Wrobel A."/>
            <person name="Rasinkangas P."/>
            <person name="Parkhill J."/>
            <person name="Rea M.C."/>
            <person name="O'Sullivan O."/>
            <person name="Ritari J."/>
            <person name="Douillard F.P."/>
            <person name="Paul Ross R."/>
            <person name="Yang R."/>
            <person name="Briner A.E."/>
            <person name="Felis G.E."/>
            <person name="de Vos W.M."/>
            <person name="Barrangou R."/>
            <person name="Klaenhammer T.R."/>
            <person name="Caufield P.W."/>
            <person name="Cui Y."/>
            <person name="Zhang H."/>
            <person name="O'Toole P.W."/>
        </authorList>
    </citation>
    <scope>NUCLEOTIDE SEQUENCE [LARGE SCALE GENOMIC DNA]</scope>
    <source>
        <strain evidence="3 4">DSM 24302</strain>
    </source>
</reference>
<comment type="caution">
    <text evidence="3">The sequence shown here is derived from an EMBL/GenBank/DDBJ whole genome shotgun (WGS) entry which is preliminary data.</text>
</comment>
<evidence type="ECO:0000313" key="4">
    <source>
        <dbReference type="Proteomes" id="UP000051256"/>
    </source>
</evidence>
<sequence length="247" mass="27658">MIARPEPFYFKHGPQGIILLHAFASNPNDVRLLARQLERLNYSVYAPMLTGHGTGDFTDILVNANPQIWQADVQKAIEFMRAEQMESISIFGISLGGIFATWALEEDPQLLMGGAFGSPIVSDDNFNVHGTFMQMAKADYQRQKMSQSMMTEKLAWLDDHVDDQLAAIASFTHEVAAKLATIKQPYFIAQGTRDEIINPNSGKRLAEVLIGHNAQFHEYDAGHMLTVNGAHHQLEEDLISFLKENNK</sequence>
<dbReference type="AlphaFoldDB" id="A0A0R2D0K1"/>
<dbReference type="InterPro" id="IPR029058">
    <property type="entry name" value="AB_hydrolase_fold"/>
</dbReference>
<keyword evidence="4" id="KW-1185">Reference proteome</keyword>
<dbReference type="InterPro" id="IPR012354">
    <property type="entry name" value="Esterase_lipase"/>
</dbReference>
<evidence type="ECO:0000313" key="3">
    <source>
        <dbReference type="EMBL" id="KRM93484.1"/>
    </source>
</evidence>
<dbReference type="Proteomes" id="UP000051256">
    <property type="component" value="Unassembled WGS sequence"/>
</dbReference>
<accession>A0A0R2D0K1</accession>
<dbReference type="InterPro" id="IPR022742">
    <property type="entry name" value="Hydrolase_4"/>
</dbReference>
<feature type="active site" description="Charge relay system" evidence="1">
    <location>
        <position position="223"/>
    </location>
</feature>
<dbReference type="STRING" id="1423802.FC56_GL000196"/>
<dbReference type="SUPFAM" id="SSF53474">
    <property type="entry name" value="alpha/beta-Hydrolases"/>
    <property type="match status" value="1"/>
</dbReference>
<gene>
    <name evidence="3" type="ORF">FC56_GL000196</name>
</gene>
<dbReference type="EMBL" id="AYZR01000008">
    <property type="protein sequence ID" value="KRM93484.1"/>
    <property type="molecule type" value="Genomic_DNA"/>
</dbReference>
<dbReference type="PANTHER" id="PTHR11614">
    <property type="entry name" value="PHOSPHOLIPASE-RELATED"/>
    <property type="match status" value="1"/>
</dbReference>
<protein>
    <recommendedName>
        <fullName evidence="2">Serine aminopeptidase S33 domain-containing protein</fullName>
    </recommendedName>
</protein>